<gene>
    <name evidence="2" type="ORF">BJ992_002123</name>
</gene>
<comment type="caution">
    <text evidence="2">The sequence shown here is derived from an EMBL/GenBank/DDBJ whole genome shotgun (WGS) entry which is preliminary data.</text>
</comment>
<evidence type="ECO:0000313" key="2">
    <source>
        <dbReference type="EMBL" id="MBB6472692.1"/>
    </source>
</evidence>
<feature type="region of interest" description="Disordered" evidence="1">
    <location>
        <begin position="1"/>
        <end position="100"/>
    </location>
</feature>
<dbReference type="AlphaFoldDB" id="A0A7X0IFF4"/>
<evidence type="ECO:0000256" key="1">
    <source>
        <dbReference type="SAM" id="MobiDB-lite"/>
    </source>
</evidence>
<name>A0A7X0IFF4_9ACTN</name>
<proteinExistence type="predicted"/>
<accession>A0A7X0IFF4</accession>
<dbReference type="Proteomes" id="UP000555564">
    <property type="component" value="Unassembled WGS sequence"/>
</dbReference>
<dbReference type="RefSeq" id="WP_221474757.1">
    <property type="nucleotide sequence ID" value="NZ_BAAALO010000036.1"/>
</dbReference>
<evidence type="ECO:0000313" key="3">
    <source>
        <dbReference type="Proteomes" id="UP000555564"/>
    </source>
</evidence>
<evidence type="ECO:0008006" key="4">
    <source>
        <dbReference type="Google" id="ProtNLM"/>
    </source>
</evidence>
<keyword evidence="3" id="KW-1185">Reference proteome</keyword>
<protein>
    <recommendedName>
        <fullName evidence="4">Asp23/Gls24 family envelope stress response protein</fullName>
    </recommendedName>
</protein>
<organism evidence="2 3">
    <name type="scientific">Sphaerisporangium rubeum</name>
    <dbReference type="NCBI Taxonomy" id="321317"/>
    <lineage>
        <taxon>Bacteria</taxon>
        <taxon>Bacillati</taxon>
        <taxon>Actinomycetota</taxon>
        <taxon>Actinomycetes</taxon>
        <taxon>Streptosporangiales</taxon>
        <taxon>Streptosporangiaceae</taxon>
        <taxon>Sphaerisporangium</taxon>
    </lineage>
</organism>
<dbReference type="EMBL" id="JACHIU010000001">
    <property type="protein sequence ID" value="MBB6472692.1"/>
    <property type="molecule type" value="Genomic_DNA"/>
</dbReference>
<reference evidence="2 3" key="1">
    <citation type="submission" date="2020-08" db="EMBL/GenBank/DDBJ databases">
        <title>Sequencing the genomes of 1000 actinobacteria strains.</title>
        <authorList>
            <person name="Klenk H.-P."/>
        </authorList>
    </citation>
    <scope>NUCLEOTIDE SEQUENCE [LARGE SCALE GENOMIC DNA]</scope>
    <source>
        <strain evidence="2 3">DSM 44936</strain>
    </source>
</reference>
<sequence>MNARNPRHPGKEPAGEPTGARDMGRTAGQAGRRDTGLDTAATARTTGPEADVTTEQTGSHTGPEADVTAEQAVPAGPEADVTAEQAVPAGPEADVTAEQAGELAERIARAVCDCPGVAGLARGPLATHLAGRAVRGVSVLEREVRVAVVADYGRPLAEVAAGVRDAVAPLVPGEPVDVRVEDVRLPSRNRR</sequence>